<dbReference type="OrthoDB" id="7364721at2"/>
<organism evidence="1 2">
    <name type="scientific">Aliiruegeria lutimaris</name>
    <dbReference type="NCBI Taxonomy" id="571298"/>
    <lineage>
        <taxon>Bacteria</taxon>
        <taxon>Pseudomonadati</taxon>
        <taxon>Pseudomonadota</taxon>
        <taxon>Alphaproteobacteria</taxon>
        <taxon>Rhodobacterales</taxon>
        <taxon>Roseobacteraceae</taxon>
        <taxon>Aliiruegeria</taxon>
    </lineage>
</organism>
<sequence>MKKLLLSILVLAANGCAEHDLGALSTYTPLPEPNMFQWRTIADTVYPVNSERAEQQRLEQLDKIARMNPPCDQGYRITNRAATKKVDSLLGKGIYDVFYTIDCNG</sequence>
<accession>A0A1G9GB71</accession>
<dbReference type="EMBL" id="FNEK01000062">
    <property type="protein sequence ID" value="SDK97948.1"/>
    <property type="molecule type" value="Genomic_DNA"/>
</dbReference>
<gene>
    <name evidence="1" type="ORF">SAMN04488026_106219</name>
</gene>
<dbReference type="Proteomes" id="UP000199382">
    <property type="component" value="Unassembled WGS sequence"/>
</dbReference>
<dbReference type="RefSeq" id="WP_093162078.1">
    <property type="nucleotide sequence ID" value="NZ_FNEK01000062.1"/>
</dbReference>
<evidence type="ECO:0000313" key="1">
    <source>
        <dbReference type="EMBL" id="SDK97948.1"/>
    </source>
</evidence>
<evidence type="ECO:0000313" key="2">
    <source>
        <dbReference type="Proteomes" id="UP000199382"/>
    </source>
</evidence>
<protein>
    <submittedName>
        <fullName evidence="1">Uncharacterized protein</fullName>
    </submittedName>
</protein>
<reference evidence="1 2" key="1">
    <citation type="submission" date="2016-10" db="EMBL/GenBank/DDBJ databases">
        <authorList>
            <person name="de Groot N.N."/>
        </authorList>
    </citation>
    <scope>NUCLEOTIDE SEQUENCE [LARGE SCALE GENOMIC DNA]</scope>
    <source>
        <strain evidence="1 2">DSM 25294</strain>
    </source>
</reference>
<dbReference type="AlphaFoldDB" id="A0A1G9GB71"/>
<keyword evidence="2" id="KW-1185">Reference proteome</keyword>
<proteinExistence type="predicted"/>
<name>A0A1G9GB71_9RHOB</name>